<dbReference type="OMA" id="FAMIITE"/>
<feature type="domain" description="F-box" evidence="1">
    <location>
        <begin position="17"/>
        <end position="64"/>
    </location>
</feature>
<dbReference type="Pfam" id="PF00646">
    <property type="entry name" value="F-box"/>
    <property type="match status" value="1"/>
</dbReference>
<proteinExistence type="predicted"/>
<comment type="caution">
    <text evidence="2">The sequence shown here is derived from an EMBL/GenBank/DDBJ whole genome shotgun (WGS) entry which is preliminary data.</text>
</comment>
<dbReference type="EMBL" id="AYRZ02000001">
    <property type="protein sequence ID" value="PHT93157.1"/>
    <property type="molecule type" value="Genomic_DNA"/>
</dbReference>
<accession>A0A2G3AG03</accession>
<sequence length="365" mass="42150">MKKPKVIETIIGDDGTLDRISQLPDPLLVKILSLLPTKDAFTTSVISKRWQHLWTCVVISWKSLKTFKFNHGKLDDEVIVQLLSGCPALETIELSSCRIFSRLEINNNFNLKSLKLEDCYVRFGRGCHSLKIIAPYVQHLEISGTIGDIKYYRLLDVSSLVSAELTFGIRCKMWSDYEDGENYKCLDHHCIVQTLVKNYLQKLSHVTELTIGSWFVEILFKLQLDRVPLPELRCKCLTLKLQLTKCNFSGVASILQAFPHVETLNIDMQVNDRHHFHCRYDVSYLDKDDTIGLESWISNFAFRSLKSINIICSFAMCLEEHRHKLFELSQFLLKSALVLEKFLIIAKKRKCQHCSKKCVSPYCHN</sequence>
<evidence type="ECO:0000259" key="1">
    <source>
        <dbReference type="PROSITE" id="PS50181"/>
    </source>
</evidence>
<protein>
    <recommendedName>
        <fullName evidence="1">F-box domain-containing protein</fullName>
    </recommendedName>
</protein>
<keyword evidence="3" id="KW-1185">Reference proteome</keyword>
<dbReference type="Proteomes" id="UP000222542">
    <property type="component" value="Unassembled WGS sequence"/>
</dbReference>
<dbReference type="InterPro" id="IPR001810">
    <property type="entry name" value="F-box_dom"/>
</dbReference>
<dbReference type="InterPro" id="IPR032675">
    <property type="entry name" value="LRR_dom_sf"/>
</dbReference>
<dbReference type="SUPFAM" id="SSF81383">
    <property type="entry name" value="F-box domain"/>
    <property type="match status" value="1"/>
</dbReference>
<dbReference type="PANTHER" id="PTHR34223:SF51">
    <property type="entry name" value="OS06G0556300 PROTEIN"/>
    <property type="match status" value="1"/>
</dbReference>
<dbReference type="Gene3D" id="1.20.1280.50">
    <property type="match status" value="1"/>
</dbReference>
<dbReference type="Gramene" id="PHT93157">
    <property type="protein sequence ID" value="PHT93157"/>
    <property type="gene ID" value="T459_01039"/>
</dbReference>
<dbReference type="AlphaFoldDB" id="A0A2G3AG03"/>
<dbReference type="InterPro" id="IPR053781">
    <property type="entry name" value="F-box_AtFBL13-like"/>
</dbReference>
<dbReference type="PROSITE" id="PS50181">
    <property type="entry name" value="FBOX"/>
    <property type="match status" value="1"/>
</dbReference>
<dbReference type="OrthoDB" id="1273735at2759"/>
<gene>
    <name evidence="2" type="ORF">T459_01039</name>
</gene>
<dbReference type="SUPFAM" id="SSF52047">
    <property type="entry name" value="RNI-like"/>
    <property type="match status" value="1"/>
</dbReference>
<name>A0A2G3AG03_CAPAN</name>
<dbReference type="InterPro" id="IPR053197">
    <property type="entry name" value="F-box_SCFL_complex_component"/>
</dbReference>
<evidence type="ECO:0000313" key="3">
    <source>
        <dbReference type="Proteomes" id="UP000222542"/>
    </source>
</evidence>
<dbReference type="Gene3D" id="3.80.10.10">
    <property type="entry name" value="Ribonuclease Inhibitor"/>
    <property type="match status" value="1"/>
</dbReference>
<dbReference type="InterPro" id="IPR036047">
    <property type="entry name" value="F-box-like_dom_sf"/>
</dbReference>
<reference evidence="2 3" key="1">
    <citation type="journal article" date="2014" name="Nat. Genet.">
        <title>Genome sequence of the hot pepper provides insights into the evolution of pungency in Capsicum species.</title>
        <authorList>
            <person name="Kim S."/>
            <person name="Park M."/>
            <person name="Yeom S.I."/>
            <person name="Kim Y.M."/>
            <person name="Lee J.M."/>
            <person name="Lee H.A."/>
            <person name="Seo E."/>
            <person name="Choi J."/>
            <person name="Cheong K."/>
            <person name="Kim K.T."/>
            <person name="Jung K."/>
            <person name="Lee G.W."/>
            <person name="Oh S.K."/>
            <person name="Bae C."/>
            <person name="Kim S.B."/>
            <person name="Lee H.Y."/>
            <person name="Kim S.Y."/>
            <person name="Kim M.S."/>
            <person name="Kang B.C."/>
            <person name="Jo Y.D."/>
            <person name="Yang H.B."/>
            <person name="Jeong H.J."/>
            <person name="Kang W.H."/>
            <person name="Kwon J.K."/>
            <person name="Shin C."/>
            <person name="Lim J.Y."/>
            <person name="Park J.H."/>
            <person name="Huh J.H."/>
            <person name="Kim J.S."/>
            <person name="Kim B.D."/>
            <person name="Cohen O."/>
            <person name="Paran I."/>
            <person name="Suh M.C."/>
            <person name="Lee S.B."/>
            <person name="Kim Y.K."/>
            <person name="Shin Y."/>
            <person name="Noh S.J."/>
            <person name="Park J."/>
            <person name="Seo Y.S."/>
            <person name="Kwon S.Y."/>
            <person name="Kim H.A."/>
            <person name="Park J.M."/>
            <person name="Kim H.J."/>
            <person name="Choi S.B."/>
            <person name="Bosland P.W."/>
            <person name="Reeves G."/>
            <person name="Jo S.H."/>
            <person name="Lee B.W."/>
            <person name="Cho H.T."/>
            <person name="Choi H.S."/>
            <person name="Lee M.S."/>
            <person name="Yu Y."/>
            <person name="Do Choi Y."/>
            <person name="Park B.S."/>
            <person name="van Deynze A."/>
            <person name="Ashrafi H."/>
            <person name="Hill T."/>
            <person name="Kim W.T."/>
            <person name="Pai H.S."/>
            <person name="Ahn H.K."/>
            <person name="Yeam I."/>
            <person name="Giovannoni J.J."/>
            <person name="Rose J.K."/>
            <person name="Sorensen I."/>
            <person name="Lee S.J."/>
            <person name="Kim R.W."/>
            <person name="Choi I.Y."/>
            <person name="Choi B.S."/>
            <person name="Lim J.S."/>
            <person name="Lee Y.H."/>
            <person name="Choi D."/>
        </authorList>
    </citation>
    <scope>NUCLEOTIDE SEQUENCE [LARGE SCALE GENOMIC DNA]</scope>
    <source>
        <strain evidence="3">cv. CM334</strain>
    </source>
</reference>
<dbReference type="PANTHER" id="PTHR34223">
    <property type="entry name" value="OS11G0201299 PROTEIN"/>
    <property type="match status" value="1"/>
</dbReference>
<organism evidence="2 3">
    <name type="scientific">Capsicum annuum</name>
    <name type="common">Capsicum pepper</name>
    <dbReference type="NCBI Taxonomy" id="4072"/>
    <lineage>
        <taxon>Eukaryota</taxon>
        <taxon>Viridiplantae</taxon>
        <taxon>Streptophyta</taxon>
        <taxon>Embryophyta</taxon>
        <taxon>Tracheophyta</taxon>
        <taxon>Spermatophyta</taxon>
        <taxon>Magnoliopsida</taxon>
        <taxon>eudicotyledons</taxon>
        <taxon>Gunneridae</taxon>
        <taxon>Pentapetalae</taxon>
        <taxon>asterids</taxon>
        <taxon>lamiids</taxon>
        <taxon>Solanales</taxon>
        <taxon>Solanaceae</taxon>
        <taxon>Solanoideae</taxon>
        <taxon>Capsiceae</taxon>
        <taxon>Capsicum</taxon>
    </lineage>
</organism>
<evidence type="ECO:0000313" key="2">
    <source>
        <dbReference type="EMBL" id="PHT93157.1"/>
    </source>
</evidence>
<reference evidence="2 3" key="2">
    <citation type="journal article" date="2017" name="Genome Biol.">
        <title>New reference genome sequences of hot pepper reveal the massive evolution of plant disease-resistance genes by retroduplication.</title>
        <authorList>
            <person name="Kim S."/>
            <person name="Park J."/>
            <person name="Yeom S.I."/>
            <person name="Kim Y.M."/>
            <person name="Seo E."/>
            <person name="Kim K.T."/>
            <person name="Kim M.S."/>
            <person name="Lee J.M."/>
            <person name="Cheong K."/>
            <person name="Shin H.S."/>
            <person name="Kim S.B."/>
            <person name="Han K."/>
            <person name="Lee J."/>
            <person name="Park M."/>
            <person name="Lee H.A."/>
            <person name="Lee H.Y."/>
            <person name="Lee Y."/>
            <person name="Oh S."/>
            <person name="Lee J.H."/>
            <person name="Choi E."/>
            <person name="Choi E."/>
            <person name="Lee S.E."/>
            <person name="Jeon J."/>
            <person name="Kim H."/>
            <person name="Choi G."/>
            <person name="Song H."/>
            <person name="Lee J."/>
            <person name="Lee S.C."/>
            <person name="Kwon J.K."/>
            <person name="Lee H.Y."/>
            <person name="Koo N."/>
            <person name="Hong Y."/>
            <person name="Kim R.W."/>
            <person name="Kang W.H."/>
            <person name="Huh J.H."/>
            <person name="Kang B.C."/>
            <person name="Yang T.J."/>
            <person name="Lee Y.H."/>
            <person name="Bennetzen J.L."/>
            <person name="Choi D."/>
        </authorList>
    </citation>
    <scope>NUCLEOTIDE SEQUENCE [LARGE SCALE GENOMIC DNA]</scope>
    <source>
        <strain evidence="3">cv. CM334</strain>
    </source>
</reference>
<dbReference type="CDD" id="cd22160">
    <property type="entry name" value="F-box_AtFBL13-like"/>
    <property type="match status" value="1"/>
</dbReference>